<comment type="caution">
    <text evidence="3">The sequence shown here is derived from an EMBL/GenBank/DDBJ whole genome shotgun (WGS) entry which is preliminary data.</text>
</comment>
<organism evidence="3 4">
    <name type="scientific">Lepraria finkii</name>
    <dbReference type="NCBI Taxonomy" id="1340010"/>
    <lineage>
        <taxon>Eukaryota</taxon>
        <taxon>Fungi</taxon>
        <taxon>Dikarya</taxon>
        <taxon>Ascomycota</taxon>
        <taxon>Pezizomycotina</taxon>
        <taxon>Lecanoromycetes</taxon>
        <taxon>OSLEUM clade</taxon>
        <taxon>Lecanoromycetidae</taxon>
        <taxon>Lecanorales</taxon>
        <taxon>Lecanorineae</taxon>
        <taxon>Stereocaulaceae</taxon>
        <taxon>Lepraria</taxon>
    </lineage>
</organism>
<sequence>MKNLILITATYFAFTEAISPSSAAIPAPSDASSLVPTSSDMATAPPPPKPGESAGQWIDQLFVDTNSTSYNMSDTLGSRFSYLNITRNAAAASELATKRRKRDYEEGYGLHESTWTNDTANIAYNISVDFSNCSTGLRYSTDVGVYTFTNGTTSNETTLRDMVADLWTLRHSTRTLNTRFANHTAVIAQLAMDEANAVLNNGLICKNSTSSTVTTALQPTDEIIHNELRHLLANPYSYWASVVLSAGTGATAGAGIAAGLDYRFKGNVTAQNTIQTGTVVAVTIIIAGILNRMHEVGHLGQRPANRPSSSRRSA</sequence>
<keyword evidence="2" id="KW-0732">Signal</keyword>
<feature type="region of interest" description="Disordered" evidence="1">
    <location>
        <begin position="25"/>
        <end position="55"/>
    </location>
</feature>
<evidence type="ECO:0000256" key="2">
    <source>
        <dbReference type="SAM" id="SignalP"/>
    </source>
</evidence>
<accession>A0ABR4B4U1</accession>
<evidence type="ECO:0000313" key="4">
    <source>
        <dbReference type="Proteomes" id="UP001590951"/>
    </source>
</evidence>
<protein>
    <submittedName>
        <fullName evidence="3">Uncharacterized protein</fullName>
    </submittedName>
</protein>
<evidence type="ECO:0000313" key="3">
    <source>
        <dbReference type="EMBL" id="KAL2052887.1"/>
    </source>
</evidence>
<gene>
    <name evidence="3" type="ORF">ABVK25_006827</name>
</gene>
<name>A0ABR4B4U1_9LECA</name>
<feature type="signal peptide" evidence="2">
    <location>
        <begin position="1"/>
        <end position="17"/>
    </location>
</feature>
<keyword evidence="4" id="KW-1185">Reference proteome</keyword>
<reference evidence="3 4" key="1">
    <citation type="submission" date="2024-09" db="EMBL/GenBank/DDBJ databases">
        <title>Rethinking Asexuality: The Enigmatic Case of Functional Sexual Genes in Lepraria (Stereocaulaceae).</title>
        <authorList>
            <person name="Doellman M."/>
            <person name="Sun Y."/>
            <person name="Barcenas-Pena A."/>
            <person name="Lumbsch H.T."/>
            <person name="Grewe F."/>
        </authorList>
    </citation>
    <scope>NUCLEOTIDE SEQUENCE [LARGE SCALE GENOMIC DNA]</scope>
    <source>
        <strain evidence="3 4">Grewe 0041</strain>
    </source>
</reference>
<dbReference type="Proteomes" id="UP001590951">
    <property type="component" value="Unassembled WGS sequence"/>
</dbReference>
<dbReference type="EMBL" id="JBHFEH010000024">
    <property type="protein sequence ID" value="KAL2052887.1"/>
    <property type="molecule type" value="Genomic_DNA"/>
</dbReference>
<feature type="chain" id="PRO_5046933014" evidence="2">
    <location>
        <begin position="18"/>
        <end position="314"/>
    </location>
</feature>
<proteinExistence type="predicted"/>
<evidence type="ECO:0000256" key="1">
    <source>
        <dbReference type="SAM" id="MobiDB-lite"/>
    </source>
</evidence>